<evidence type="ECO:0000313" key="2">
    <source>
        <dbReference type="Proteomes" id="UP001055879"/>
    </source>
</evidence>
<accession>A0ACB8ZI04</accession>
<comment type="caution">
    <text evidence="1">The sequence shown here is derived from an EMBL/GenBank/DDBJ whole genome shotgun (WGS) entry which is preliminary data.</text>
</comment>
<proteinExistence type="predicted"/>
<evidence type="ECO:0000313" key="1">
    <source>
        <dbReference type="EMBL" id="KAI3697243.1"/>
    </source>
</evidence>
<reference evidence="2" key="1">
    <citation type="journal article" date="2022" name="Mol. Ecol. Resour.">
        <title>The genomes of chicory, endive, great burdock and yacon provide insights into Asteraceae palaeo-polyploidization history and plant inulin production.</title>
        <authorList>
            <person name="Fan W."/>
            <person name="Wang S."/>
            <person name="Wang H."/>
            <person name="Wang A."/>
            <person name="Jiang F."/>
            <person name="Liu H."/>
            <person name="Zhao H."/>
            <person name="Xu D."/>
            <person name="Zhang Y."/>
        </authorList>
    </citation>
    <scope>NUCLEOTIDE SEQUENCE [LARGE SCALE GENOMIC DNA]</scope>
    <source>
        <strain evidence="2">cv. Niubang</strain>
    </source>
</reference>
<sequence length="495" mass="55011">MNQKKMANTTAELVFIPAAGLGHIMSTIEIAKVLVNRDQRLSITVLVIKPLSGFGSGSEITNYVESLTSKAMERIRFMELPQDETPPKPDPKAPLTFLNDYMNSHCKYVRNIVGEMMKQPGSGRIAGFVIDLFCTGMIDVASEFGIPTYIFFTSNAAFLGFNLYMKTLYDTRNQDHVAEFSNSDAEFLITSFVNPVPTKVIPELFRTKEGLDFLRSSHQKMKEAKGIMVNTFLELETHAIESFSSLDNNFPTVYPVGPVLNLDGVGTVKPKDRDIMSWLDGQQPSTVVLLCFGSAGSFDEIQVKVIAHALERSGHYFVWSLRRRHRQEQMMNVGDYEDPRVVLPEGFLERTVGVGKVIGWAPQAALLAHRAIGGFVSHCGWNSVLESLWFGVPLATWPMYAEQQLNAFGLVVESGLAVEIKLDYTFNVFNPDDGGDTVIVTAAEIERGIRQLMDNTQVRGKVKEMSRKSRAAVEKGGSSFISIGHLINEFLSNIS</sequence>
<gene>
    <name evidence="1" type="ORF">L6452_30119</name>
</gene>
<keyword evidence="2" id="KW-1185">Reference proteome</keyword>
<dbReference type="EMBL" id="CM042056">
    <property type="protein sequence ID" value="KAI3697243.1"/>
    <property type="molecule type" value="Genomic_DNA"/>
</dbReference>
<reference evidence="1 2" key="2">
    <citation type="journal article" date="2022" name="Mol. Ecol. Resour.">
        <title>The genomes of chicory, endive, great burdock and yacon provide insights into Asteraceae paleo-polyploidization history and plant inulin production.</title>
        <authorList>
            <person name="Fan W."/>
            <person name="Wang S."/>
            <person name="Wang H."/>
            <person name="Wang A."/>
            <person name="Jiang F."/>
            <person name="Liu H."/>
            <person name="Zhao H."/>
            <person name="Xu D."/>
            <person name="Zhang Y."/>
        </authorList>
    </citation>
    <scope>NUCLEOTIDE SEQUENCE [LARGE SCALE GENOMIC DNA]</scope>
    <source>
        <strain evidence="2">cv. Niubang</strain>
    </source>
</reference>
<name>A0ACB8ZI04_ARCLA</name>
<protein>
    <submittedName>
        <fullName evidence="1">Uncharacterized protein</fullName>
    </submittedName>
</protein>
<dbReference type="Proteomes" id="UP001055879">
    <property type="component" value="Linkage Group LG10"/>
</dbReference>
<organism evidence="1 2">
    <name type="scientific">Arctium lappa</name>
    <name type="common">Greater burdock</name>
    <name type="synonym">Lappa major</name>
    <dbReference type="NCBI Taxonomy" id="4217"/>
    <lineage>
        <taxon>Eukaryota</taxon>
        <taxon>Viridiplantae</taxon>
        <taxon>Streptophyta</taxon>
        <taxon>Embryophyta</taxon>
        <taxon>Tracheophyta</taxon>
        <taxon>Spermatophyta</taxon>
        <taxon>Magnoliopsida</taxon>
        <taxon>eudicotyledons</taxon>
        <taxon>Gunneridae</taxon>
        <taxon>Pentapetalae</taxon>
        <taxon>asterids</taxon>
        <taxon>campanulids</taxon>
        <taxon>Asterales</taxon>
        <taxon>Asteraceae</taxon>
        <taxon>Carduoideae</taxon>
        <taxon>Cardueae</taxon>
        <taxon>Arctiinae</taxon>
        <taxon>Arctium</taxon>
    </lineage>
</organism>